<dbReference type="InterPro" id="IPR029899">
    <property type="entry name" value="KNDC1"/>
</dbReference>
<reference evidence="1" key="1">
    <citation type="submission" date="2023-05" db="EMBL/GenBank/DDBJ databases">
        <authorList>
            <person name="Stuckert A."/>
        </authorList>
    </citation>
    <scope>NUCLEOTIDE SEQUENCE</scope>
</reference>
<keyword evidence="2" id="KW-1185">Reference proteome</keyword>
<gene>
    <name evidence="1" type="ORF">SPARVUS_LOCUS3149824</name>
</gene>
<dbReference type="InterPro" id="IPR023578">
    <property type="entry name" value="Ras_GEF_dom_sf"/>
</dbReference>
<dbReference type="InterPro" id="IPR036964">
    <property type="entry name" value="RASGEF_cat_dom_sf"/>
</dbReference>
<proteinExistence type="predicted"/>
<comment type="caution">
    <text evidence="1">The sequence shown here is derived from an EMBL/GenBank/DDBJ whole genome shotgun (WGS) entry which is preliminary data.</text>
</comment>
<dbReference type="EMBL" id="CATNWA010004682">
    <property type="protein sequence ID" value="CAI9548416.1"/>
    <property type="molecule type" value="Genomic_DNA"/>
</dbReference>
<protein>
    <submittedName>
        <fullName evidence="1">Uncharacterized protein</fullName>
    </submittedName>
</protein>
<name>A0ABN9BM59_9NEOB</name>
<evidence type="ECO:0000313" key="2">
    <source>
        <dbReference type="Proteomes" id="UP001162483"/>
    </source>
</evidence>
<sequence>MKGERFRTLPTIPSAYLLAMHIQQLEIGGFTMASGAFKWNKLRNIAKVISQVHAFQEIPYSFASDQDFQFYLRQRILHFSEADISALAADNNANFHHVNSEKHSRKIQDTLRRMKATFQ</sequence>
<dbReference type="Gene3D" id="1.10.840.10">
    <property type="entry name" value="Ras guanine-nucleotide exchange factors catalytic domain"/>
    <property type="match status" value="1"/>
</dbReference>
<dbReference type="SUPFAM" id="SSF48366">
    <property type="entry name" value="Ras GEF"/>
    <property type="match status" value="1"/>
</dbReference>
<dbReference type="Proteomes" id="UP001162483">
    <property type="component" value="Unassembled WGS sequence"/>
</dbReference>
<organism evidence="1 2">
    <name type="scientific">Staurois parvus</name>
    <dbReference type="NCBI Taxonomy" id="386267"/>
    <lineage>
        <taxon>Eukaryota</taxon>
        <taxon>Metazoa</taxon>
        <taxon>Chordata</taxon>
        <taxon>Craniata</taxon>
        <taxon>Vertebrata</taxon>
        <taxon>Euteleostomi</taxon>
        <taxon>Amphibia</taxon>
        <taxon>Batrachia</taxon>
        <taxon>Anura</taxon>
        <taxon>Neobatrachia</taxon>
        <taxon>Ranoidea</taxon>
        <taxon>Ranidae</taxon>
        <taxon>Staurois</taxon>
    </lineage>
</organism>
<dbReference type="PANTHER" id="PTHR21560">
    <property type="entry name" value="VERY KIND PROTEIN"/>
    <property type="match status" value="1"/>
</dbReference>
<evidence type="ECO:0000313" key="1">
    <source>
        <dbReference type="EMBL" id="CAI9548416.1"/>
    </source>
</evidence>
<accession>A0ABN9BM59</accession>
<dbReference type="PANTHER" id="PTHR21560:SF0">
    <property type="entry name" value="KINASE NON-CATALYTIC C-LOBE DOMAIN-CONTAINING PROTEIN 1"/>
    <property type="match status" value="1"/>
</dbReference>